<feature type="transmembrane region" description="Helical" evidence="8">
    <location>
        <begin position="159"/>
        <end position="180"/>
    </location>
</feature>
<evidence type="ECO:0000313" key="9">
    <source>
        <dbReference type="EMBL" id="MST74306.1"/>
    </source>
</evidence>
<feature type="transmembrane region" description="Helical" evidence="8">
    <location>
        <begin position="336"/>
        <end position="354"/>
    </location>
</feature>
<dbReference type="PANTHER" id="PTHR13285">
    <property type="entry name" value="ACYLTRANSFERASE"/>
    <property type="match status" value="1"/>
</dbReference>
<keyword evidence="7" id="KW-0012">Acyltransferase</keyword>
<dbReference type="InterPro" id="IPR051085">
    <property type="entry name" value="MB_O-acyltransferase"/>
</dbReference>
<accession>A0A6L5YQZ2</accession>
<gene>
    <name evidence="9" type="ORF">FYJ75_04555</name>
</gene>
<dbReference type="RefSeq" id="WP_154429275.1">
    <property type="nucleotide sequence ID" value="NZ_VUNI01000005.1"/>
</dbReference>
<feature type="transmembrane region" description="Helical" evidence="8">
    <location>
        <begin position="366"/>
        <end position="385"/>
    </location>
</feature>
<dbReference type="GO" id="GO:0005886">
    <property type="term" value="C:plasma membrane"/>
    <property type="evidence" value="ECO:0007669"/>
    <property type="project" value="UniProtKB-SubCell"/>
</dbReference>
<dbReference type="GO" id="GO:0042121">
    <property type="term" value="P:alginic acid biosynthetic process"/>
    <property type="evidence" value="ECO:0007669"/>
    <property type="project" value="InterPro"/>
</dbReference>
<keyword evidence="10" id="KW-1185">Reference proteome</keyword>
<evidence type="ECO:0000256" key="6">
    <source>
        <dbReference type="ARBA" id="ARBA00023136"/>
    </source>
</evidence>
<evidence type="ECO:0000256" key="2">
    <source>
        <dbReference type="ARBA" id="ARBA00010323"/>
    </source>
</evidence>
<organism evidence="9 10">
    <name type="scientific">Roseburia porci</name>
    <dbReference type="NCBI Taxonomy" id="2605790"/>
    <lineage>
        <taxon>Bacteria</taxon>
        <taxon>Bacillati</taxon>
        <taxon>Bacillota</taxon>
        <taxon>Clostridia</taxon>
        <taxon>Lachnospirales</taxon>
        <taxon>Lachnospiraceae</taxon>
        <taxon>Roseburia</taxon>
    </lineage>
</organism>
<dbReference type="InterPro" id="IPR024194">
    <property type="entry name" value="Ac/AlaTfrase_AlgI/DltB"/>
</dbReference>
<dbReference type="PIRSF" id="PIRSF500217">
    <property type="entry name" value="AlgI"/>
    <property type="match status" value="1"/>
</dbReference>
<dbReference type="GO" id="GO:0016746">
    <property type="term" value="F:acyltransferase activity"/>
    <property type="evidence" value="ECO:0007669"/>
    <property type="project" value="UniProtKB-KW"/>
</dbReference>
<evidence type="ECO:0000256" key="4">
    <source>
        <dbReference type="ARBA" id="ARBA00022692"/>
    </source>
</evidence>
<feature type="transmembrane region" description="Helical" evidence="8">
    <location>
        <begin position="444"/>
        <end position="465"/>
    </location>
</feature>
<sequence length="474" mass="54830">MVFSSLTFIFVFLPLFLLAYYTISSHARNSVLFIGSLIFYTAGVLKQPFYLLLFLLMIAVNYSIGRFLSSEEDPATRKTLLIGGLFFDFMWLFLFKYFDFFCSCIADLLGLVLSDHAIPEVHLKLVLPLGISFYTFQMVSYLVDVYRGEVPAEESFLDFGAYVSMFPQLIAGPIVTYSSIRESLHAKRPYSLEAQSGGLKDFIYGLGLKVILANQFGSLWSNVQSIGYDSISTPLAWLGIFAYSFQIYFDFYGYSLMAIGLGKLLGFQLPVNFRHPYVAISMTDFWRRWHITLGQWFRNYVYIPLGGNRTSRGKWIRNIFIVWILTGIWHGAGWNFILWGLLLFVILLIEKLGFGRILEKHPGIRHLYMFFLIPLSWMVFGITNIQDIGVYLTRLFPFLGHSSQIIYHGDFLKFLKDFRFIIPAGFLFSTMLPTHILHRIKNTVAESVICLFIFWLAIYCLHIGLNDPFLYFRF</sequence>
<keyword evidence="7" id="KW-0808">Transferase</keyword>
<dbReference type="PANTHER" id="PTHR13285:SF18">
    <property type="entry name" value="PROTEIN-CYSTEINE N-PALMITOYLTRANSFERASE RASP"/>
    <property type="match status" value="1"/>
</dbReference>
<evidence type="ECO:0000256" key="7">
    <source>
        <dbReference type="PIRNR" id="PIRNR016636"/>
    </source>
</evidence>
<keyword evidence="4 8" id="KW-0812">Transmembrane</keyword>
<evidence type="ECO:0000256" key="1">
    <source>
        <dbReference type="ARBA" id="ARBA00004651"/>
    </source>
</evidence>
<keyword evidence="6 7" id="KW-0472">Membrane</keyword>
<dbReference type="EMBL" id="VUNI01000005">
    <property type="protein sequence ID" value="MST74306.1"/>
    <property type="molecule type" value="Genomic_DNA"/>
</dbReference>
<evidence type="ECO:0000256" key="8">
    <source>
        <dbReference type="SAM" id="Phobius"/>
    </source>
</evidence>
<comment type="subcellular location">
    <subcellularLocation>
        <location evidence="1">Cell membrane</location>
        <topology evidence="1">Multi-pass membrane protein</topology>
    </subcellularLocation>
</comment>
<reference evidence="9 10" key="1">
    <citation type="submission" date="2019-08" db="EMBL/GenBank/DDBJ databases">
        <title>In-depth cultivation of the pig gut microbiome towards novel bacterial diversity and tailored functional studies.</title>
        <authorList>
            <person name="Wylensek D."/>
            <person name="Hitch T.C.A."/>
            <person name="Clavel T."/>
        </authorList>
    </citation>
    <scope>NUCLEOTIDE SEQUENCE [LARGE SCALE GENOMIC DNA]</scope>
    <source>
        <strain evidence="9 10">MUC/MUC-530-WT-4D</strain>
    </source>
</reference>
<feature type="transmembrane region" description="Helical" evidence="8">
    <location>
        <begin position="125"/>
        <end position="143"/>
    </location>
</feature>
<evidence type="ECO:0000256" key="3">
    <source>
        <dbReference type="ARBA" id="ARBA00022475"/>
    </source>
</evidence>
<dbReference type="Proteomes" id="UP000474024">
    <property type="component" value="Unassembled WGS sequence"/>
</dbReference>
<keyword evidence="3 7" id="KW-1003">Cell membrane</keyword>
<feature type="transmembrane region" description="Helical" evidence="8">
    <location>
        <begin position="315"/>
        <end position="330"/>
    </location>
</feature>
<dbReference type="InterPro" id="IPR028362">
    <property type="entry name" value="AlgI"/>
</dbReference>
<dbReference type="AlphaFoldDB" id="A0A6L5YQZ2"/>
<feature type="transmembrane region" description="Helical" evidence="8">
    <location>
        <begin position="89"/>
        <end position="113"/>
    </location>
</feature>
<comment type="similarity">
    <text evidence="2 7">Belongs to the membrane-bound acyltransferase family.</text>
</comment>
<dbReference type="InterPro" id="IPR004299">
    <property type="entry name" value="MBOAT_fam"/>
</dbReference>
<evidence type="ECO:0000256" key="5">
    <source>
        <dbReference type="ARBA" id="ARBA00022989"/>
    </source>
</evidence>
<keyword evidence="5 8" id="KW-1133">Transmembrane helix</keyword>
<feature type="transmembrane region" description="Helical" evidence="8">
    <location>
        <begin position="6"/>
        <end position="23"/>
    </location>
</feature>
<proteinExistence type="inferred from homology"/>
<dbReference type="PIRSF" id="PIRSF016636">
    <property type="entry name" value="AlgI_DltB"/>
    <property type="match status" value="1"/>
</dbReference>
<protein>
    <submittedName>
        <fullName evidence="9">MBOAT family protein</fullName>
    </submittedName>
</protein>
<name>A0A6L5YQZ2_9FIRM</name>
<evidence type="ECO:0000313" key="10">
    <source>
        <dbReference type="Proteomes" id="UP000474024"/>
    </source>
</evidence>
<feature type="transmembrane region" description="Helical" evidence="8">
    <location>
        <begin position="420"/>
        <end position="437"/>
    </location>
</feature>
<dbReference type="Pfam" id="PF03062">
    <property type="entry name" value="MBOAT"/>
    <property type="match status" value="1"/>
</dbReference>
<comment type="caution">
    <text evidence="9">The sequence shown here is derived from an EMBL/GenBank/DDBJ whole genome shotgun (WGS) entry which is preliminary data.</text>
</comment>